<comment type="similarity">
    <text evidence="1">Belongs to the short-chain dehydrogenases/reductases (SDR) family.</text>
</comment>
<evidence type="ECO:0000313" key="4">
    <source>
        <dbReference type="Proteomes" id="UP000244384"/>
    </source>
</evidence>
<protein>
    <submittedName>
        <fullName evidence="3">Short-chain dehydrogenase</fullName>
    </submittedName>
</protein>
<dbReference type="PANTHER" id="PTHR42879">
    <property type="entry name" value="3-OXOACYL-(ACYL-CARRIER-PROTEIN) REDUCTASE"/>
    <property type="match status" value="1"/>
</dbReference>
<dbReference type="InterPro" id="IPR020904">
    <property type="entry name" value="Sc_DH/Rdtase_CS"/>
</dbReference>
<dbReference type="PRINTS" id="PR00081">
    <property type="entry name" value="GDHRDH"/>
</dbReference>
<dbReference type="FunFam" id="3.40.50.720:FF:000084">
    <property type="entry name" value="Short-chain dehydrogenase reductase"/>
    <property type="match status" value="1"/>
</dbReference>
<dbReference type="CDD" id="cd05233">
    <property type="entry name" value="SDR_c"/>
    <property type="match status" value="1"/>
</dbReference>
<gene>
    <name evidence="3" type="ORF">C3E78_14040</name>
</gene>
<organism evidence="3 4">
    <name type="scientific">Aeromicrobium chenweiae</name>
    <dbReference type="NCBI Taxonomy" id="2079793"/>
    <lineage>
        <taxon>Bacteria</taxon>
        <taxon>Bacillati</taxon>
        <taxon>Actinomycetota</taxon>
        <taxon>Actinomycetes</taxon>
        <taxon>Propionibacteriales</taxon>
        <taxon>Nocardioidaceae</taxon>
        <taxon>Aeromicrobium</taxon>
    </lineage>
</organism>
<dbReference type="AlphaFoldDB" id="A0A2S0WPF7"/>
<keyword evidence="4" id="KW-1185">Reference proteome</keyword>
<dbReference type="InterPro" id="IPR050259">
    <property type="entry name" value="SDR"/>
</dbReference>
<accession>A0A2S0WPF7</accession>
<dbReference type="RefSeq" id="WP_108579408.1">
    <property type="nucleotide sequence ID" value="NZ_CP026952.1"/>
</dbReference>
<dbReference type="PRINTS" id="PR00080">
    <property type="entry name" value="SDRFAMILY"/>
</dbReference>
<dbReference type="GO" id="GO:0016491">
    <property type="term" value="F:oxidoreductase activity"/>
    <property type="evidence" value="ECO:0007669"/>
    <property type="project" value="UniProtKB-KW"/>
</dbReference>
<dbReference type="SUPFAM" id="SSF51735">
    <property type="entry name" value="NAD(P)-binding Rossmann-fold domains"/>
    <property type="match status" value="1"/>
</dbReference>
<dbReference type="Pfam" id="PF13561">
    <property type="entry name" value="adh_short_C2"/>
    <property type="match status" value="1"/>
</dbReference>
<reference evidence="4" key="1">
    <citation type="submission" date="2018-01" db="EMBL/GenBank/DDBJ databases">
        <authorList>
            <person name="Li J."/>
        </authorList>
    </citation>
    <scope>NUCLEOTIDE SEQUENCE [LARGE SCALE GENOMIC DNA]</scope>
    <source>
        <strain evidence="4">592</strain>
    </source>
</reference>
<evidence type="ECO:0000256" key="2">
    <source>
        <dbReference type="ARBA" id="ARBA00023002"/>
    </source>
</evidence>
<dbReference type="GO" id="GO:0032787">
    <property type="term" value="P:monocarboxylic acid metabolic process"/>
    <property type="evidence" value="ECO:0007669"/>
    <property type="project" value="UniProtKB-ARBA"/>
</dbReference>
<dbReference type="NCBIfam" id="NF005559">
    <property type="entry name" value="PRK07231.1"/>
    <property type="match status" value="1"/>
</dbReference>
<proteinExistence type="inferred from homology"/>
<dbReference type="InterPro" id="IPR036291">
    <property type="entry name" value="NAD(P)-bd_dom_sf"/>
</dbReference>
<dbReference type="PROSITE" id="PS00061">
    <property type="entry name" value="ADH_SHORT"/>
    <property type="match status" value="1"/>
</dbReference>
<dbReference type="OrthoDB" id="286404at2"/>
<dbReference type="InterPro" id="IPR002347">
    <property type="entry name" value="SDR_fam"/>
</dbReference>
<dbReference type="Gene3D" id="3.40.50.720">
    <property type="entry name" value="NAD(P)-binding Rossmann-like Domain"/>
    <property type="match status" value="1"/>
</dbReference>
<keyword evidence="2" id="KW-0560">Oxidoreductase</keyword>
<dbReference type="Proteomes" id="UP000244384">
    <property type="component" value="Chromosome"/>
</dbReference>
<evidence type="ECO:0000256" key="1">
    <source>
        <dbReference type="ARBA" id="ARBA00006484"/>
    </source>
</evidence>
<name>A0A2S0WPF7_9ACTN</name>
<sequence length="264" mass="27813">MTERFSAGRGAVVTGAAGGLGRGIAERLLTEGVQVLLVDVDPDRLGDTVVELSALGQVAAVSVDLTAPDAPATVVSAAAQNLGSIDILVNNAGIGGSTHVHEVEEQRWRDVIELNLHASFRLTRAVLPDMMRREYGRIVNIASMNGMTGFRRSSDYAVSKAGLIALTRSLAADYGRHGITANAVAPGVVMTPLAERMLASRPQWYTRANIELKPIARTGETADVAAAVAYLASDEAGYVTGQTLAVDGGLTATHYVPDQFSDER</sequence>
<dbReference type="EMBL" id="CP026952">
    <property type="protein sequence ID" value="AWB93233.1"/>
    <property type="molecule type" value="Genomic_DNA"/>
</dbReference>
<dbReference type="KEGG" id="aez:C3E78_14040"/>
<dbReference type="PANTHER" id="PTHR42879:SF2">
    <property type="entry name" value="3-OXOACYL-[ACYL-CARRIER-PROTEIN] REDUCTASE FABG"/>
    <property type="match status" value="1"/>
</dbReference>
<evidence type="ECO:0000313" key="3">
    <source>
        <dbReference type="EMBL" id="AWB93233.1"/>
    </source>
</evidence>
<accession>A0A5F2F527</accession>